<organism evidence="3 4">
    <name type="scientific">Elysia marginata</name>
    <dbReference type="NCBI Taxonomy" id="1093978"/>
    <lineage>
        <taxon>Eukaryota</taxon>
        <taxon>Metazoa</taxon>
        <taxon>Spiralia</taxon>
        <taxon>Lophotrochozoa</taxon>
        <taxon>Mollusca</taxon>
        <taxon>Gastropoda</taxon>
        <taxon>Heterobranchia</taxon>
        <taxon>Euthyneura</taxon>
        <taxon>Panpulmonata</taxon>
        <taxon>Sacoglossa</taxon>
        <taxon>Placobranchoidea</taxon>
        <taxon>Plakobranchidae</taxon>
        <taxon>Elysia</taxon>
    </lineage>
</organism>
<comment type="caution">
    <text evidence="3">The sequence shown here is derived from an EMBL/GenBank/DDBJ whole genome shotgun (WGS) entry which is preliminary data.</text>
</comment>
<evidence type="ECO:0000313" key="3">
    <source>
        <dbReference type="EMBL" id="GFR61449.1"/>
    </source>
</evidence>
<dbReference type="AlphaFoldDB" id="A0AAV4ELE2"/>
<dbReference type="NCBIfam" id="TIGR00652">
    <property type="entry name" value="DapF"/>
    <property type="match status" value="1"/>
</dbReference>
<dbReference type="PANTHER" id="PTHR31689">
    <property type="entry name" value="DIAMINOPIMELATE EPIMERASE, CHLOROPLASTIC"/>
    <property type="match status" value="1"/>
</dbReference>
<dbReference type="Proteomes" id="UP000762676">
    <property type="component" value="Unassembled WGS sequence"/>
</dbReference>
<reference evidence="3 4" key="1">
    <citation type="journal article" date="2021" name="Elife">
        <title>Chloroplast acquisition without the gene transfer in kleptoplastic sea slugs, Plakobranchus ocellatus.</title>
        <authorList>
            <person name="Maeda T."/>
            <person name="Takahashi S."/>
            <person name="Yoshida T."/>
            <person name="Shimamura S."/>
            <person name="Takaki Y."/>
            <person name="Nagai Y."/>
            <person name="Toyoda A."/>
            <person name="Suzuki Y."/>
            <person name="Arimoto A."/>
            <person name="Ishii H."/>
            <person name="Satoh N."/>
            <person name="Nishiyama T."/>
            <person name="Hasebe M."/>
            <person name="Maruyama T."/>
            <person name="Minagawa J."/>
            <person name="Obokata J."/>
            <person name="Shigenobu S."/>
        </authorList>
    </citation>
    <scope>NUCLEOTIDE SEQUENCE [LARGE SCALE GENOMIC DNA]</scope>
</reference>
<dbReference type="EMBL" id="BMAT01000196">
    <property type="protein sequence ID" value="GFR61449.1"/>
    <property type="molecule type" value="Genomic_DNA"/>
</dbReference>
<dbReference type="PANTHER" id="PTHR31689:SF0">
    <property type="entry name" value="DIAMINOPIMELATE EPIMERASE"/>
    <property type="match status" value="1"/>
</dbReference>
<dbReference type="Pfam" id="PF01678">
    <property type="entry name" value="DAP_epimerase"/>
    <property type="match status" value="2"/>
</dbReference>
<dbReference type="SUPFAM" id="SSF54506">
    <property type="entry name" value="Diaminopimelate epimerase-like"/>
    <property type="match status" value="2"/>
</dbReference>
<dbReference type="GO" id="GO:0009089">
    <property type="term" value="P:lysine biosynthetic process via diaminopimelate"/>
    <property type="evidence" value="ECO:0007669"/>
    <property type="project" value="InterPro"/>
</dbReference>
<evidence type="ECO:0000256" key="2">
    <source>
        <dbReference type="ARBA" id="ARBA00023235"/>
    </source>
</evidence>
<name>A0AAV4ELE2_9GAST</name>
<keyword evidence="4" id="KW-1185">Reference proteome</keyword>
<dbReference type="GO" id="GO:0005829">
    <property type="term" value="C:cytosol"/>
    <property type="evidence" value="ECO:0007669"/>
    <property type="project" value="TreeGrafter"/>
</dbReference>
<dbReference type="InterPro" id="IPR001653">
    <property type="entry name" value="DAP_epimerase_DapF"/>
</dbReference>
<keyword evidence="2" id="KW-0413">Isomerase</keyword>
<dbReference type="HAMAP" id="MF_00197">
    <property type="entry name" value="DAP_epimerase"/>
    <property type="match status" value="1"/>
</dbReference>
<evidence type="ECO:0000256" key="1">
    <source>
        <dbReference type="ARBA" id="ARBA00010219"/>
    </source>
</evidence>
<proteinExistence type="inferred from homology"/>
<dbReference type="GO" id="GO:0008837">
    <property type="term" value="F:diaminopimelate epimerase activity"/>
    <property type="evidence" value="ECO:0007669"/>
    <property type="project" value="InterPro"/>
</dbReference>
<accession>A0AAV4ELE2</accession>
<gene>
    <name evidence="3" type="ORF">ElyMa_000103700</name>
</gene>
<evidence type="ECO:0000313" key="4">
    <source>
        <dbReference type="Proteomes" id="UP000762676"/>
    </source>
</evidence>
<dbReference type="Gene3D" id="3.10.310.10">
    <property type="entry name" value="Diaminopimelate Epimerase, Chain A, domain 1"/>
    <property type="match status" value="2"/>
</dbReference>
<protein>
    <submittedName>
        <fullName evidence="3">Diaminopimelate epimerase</fullName>
    </submittedName>
</protein>
<sequence length="264" mass="29823">MNLEFYKYQGTGNDFIIVDNRSELFPKKDTKINSKISKLCERHFGIGADGLILLEKCKGYDFNMVYYNSDGREGTMCGNGGRCTVDLAKYLKIFERETTFLGFDGVHHASVEVDNKIKLQMKNVQEVKKRDGFFLDTGSPHYVVMVDDIYNYPVKEKGRIIAHLEPYGKKGTNVNFVEQNGNNSFFVRTYERGVEDETLSCGTGVVASAISMFHAQQTKSKNINIITRGGHLNISFKIDNNGGYHSIFLKGAVEKVYQGHLFGF</sequence>
<comment type="similarity">
    <text evidence="1">Belongs to the diaminopimelate epimerase family.</text>
</comment>